<proteinExistence type="predicted"/>
<dbReference type="InterPro" id="IPR036610">
    <property type="entry name" value="PEBP-like_sf"/>
</dbReference>
<dbReference type="PANTHER" id="PTHR11362:SF82">
    <property type="entry name" value="PHOSPHATIDYLETHANOLAMINE-BINDING PROTEIN 4"/>
    <property type="match status" value="1"/>
</dbReference>
<dbReference type="InterPro" id="IPR008914">
    <property type="entry name" value="PEBP"/>
</dbReference>
<dbReference type="AlphaFoldDB" id="A0A6B2E8E8"/>
<protein>
    <submittedName>
        <fullName evidence="1">Putative conserved secreted protein</fullName>
    </submittedName>
</protein>
<dbReference type="SUPFAM" id="SSF49777">
    <property type="entry name" value="PEBP-like"/>
    <property type="match status" value="1"/>
</dbReference>
<dbReference type="EMBL" id="GIFK01001119">
    <property type="protein sequence ID" value="NBJ58822.1"/>
    <property type="molecule type" value="Transcribed_RNA"/>
</dbReference>
<name>A0A6B2E8E8_9DIPT</name>
<dbReference type="Pfam" id="PF01161">
    <property type="entry name" value="PBP"/>
    <property type="match status" value="1"/>
</dbReference>
<dbReference type="InterPro" id="IPR035810">
    <property type="entry name" value="PEBP_euk"/>
</dbReference>
<dbReference type="Gene3D" id="3.90.280.10">
    <property type="entry name" value="PEBP-like"/>
    <property type="match status" value="1"/>
</dbReference>
<sequence>MRLLRRVFRALACKMKSLSLVVFLAVLTAGSGFFGPDVPGIFRASQIVPNVIPVAPRRQLEVIYQNFNRVSLGQELTPTSVRNSPAVVKCVLCGISLRDFYTIVMINPDAPNPSNPTEANFLHFLAVNVPGHRFSHALHVGETVAEYVGAGPAQSSGYHRYIYLLYRQPDGRTLFNEPRIPTTNASLRRNFALDAFVARYRLEIVAGNFFQAAYDASVDDWNAQFVD</sequence>
<dbReference type="PANTHER" id="PTHR11362">
    <property type="entry name" value="PHOSPHATIDYLETHANOLAMINE-BINDING PROTEIN"/>
    <property type="match status" value="1"/>
</dbReference>
<reference evidence="1" key="1">
    <citation type="submission" date="2019-10" db="EMBL/GenBank/DDBJ databases">
        <title>Short sand fly seasons in Tbilisi, Georgia, hinder development of host immunity to saliva of the visceral leishmaniasis vector Phlebotomus kandelakii.</title>
        <authorList>
            <person name="Oliveira F."/>
            <person name="Giorgobiani E."/>
            <person name="Guimaraes-Costa A.B."/>
            <person name="Abdeladhim M."/>
            <person name="Oristian J."/>
            <person name="Tskhvaradze L."/>
            <person name="Tsertsvadze N."/>
            <person name="Zakalashvili M."/>
            <person name="Valenzuela J.G."/>
            <person name="Kamhawi S."/>
        </authorList>
    </citation>
    <scope>NUCLEOTIDE SEQUENCE</scope>
    <source>
        <strain evidence="1">Wild-capture in Tbilisi</strain>
        <tissue evidence="1">Salivary glands</tissue>
    </source>
</reference>
<organism evidence="1">
    <name type="scientific">Phlebotomus kandelakii</name>
    <dbReference type="NCBI Taxonomy" id="1109342"/>
    <lineage>
        <taxon>Eukaryota</taxon>
        <taxon>Metazoa</taxon>
        <taxon>Ecdysozoa</taxon>
        <taxon>Arthropoda</taxon>
        <taxon>Hexapoda</taxon>
        <taxon>Insecta</taxon>
        <taxon>Pterygota</taxon>
        <taxon>Neoptera</taxon>
        <taxon>Endopterygota</taxon>
        <taxon>Diptera</taxon>
        <taxon>Nematocera</taxon>
        <taxon>Psychodoidea</taxon>
        <taxon>Psychodidae</taxon>
        <taxon>Phlebotomus</taxon>
        <taxon>Larroussius</taxon>
    </lineage>
</organism>
<accession>A0A6B2E8E8</accession>
<evidence type="ECO:0000313" key="1">
    <source>
        <dbReference type="EMBL" id="NBJ58822.1"/>
    </source>
</evidence>
<dbReference type="CDD" id="cd00866">
    <property type="entry name" value="PEBP_euk"/>
    <property type="match status" value="1"/>
</dbReference>